<dbReference type="GO" id="GO:0005886">
    <property type="term" value="C:plasma membrane"/>
    <property type="evidence" value="ECO:0007669"/>
    <property type="project" value="UniProtKB-SubCell"/>
</dbReference>
<dbReference type="InterPro" id="IPR000515">
    <property type="entry name" value="MetI-like"/>
</dbReference>
<dbReference type="Pfam" id="PF19300">
    <property type="entry name" value="BPD_transp_1_N"/>
    <property type="match status" value="1"/>
</dbReference>
<organism evidence="10">
    <name type="scientific">freshwater metagenome</name>
    <dbReference type="NCBI Taxonomy" id="449393"/>
    <lineage>
        <taxon>unclassified sequences</taxon>
        <taxon>metagenomes</taxon>
        <taxon>ecological metagenomes</taxon>
    </lineage>
</organism>
<dbReference type="AlphaFoldDB" id="A0A6J7R1H8"/>
<dbReference type="EMBL" id="CAFBPJ010000123">
    <property type="protein sequence ID" value="CAB5022819.1"/>
    <property type="molecule type" value="Genomic_DNA"/>
</dbReference>
<keyword evidence="5 7" id="KW-1133">Transmembrane helix</keyword>
<dbReference type="Gene3D" id="1.10.3720.10">
    <property type="entry name" value="MetI-like"/>
    <property type="match status" value="1"/>
</dbReference>
<dbReference type="Pfam" id="PF00528">
    <property type="entry name" value="BPD_transp_1"/>
    <property type="match status" value="1"/>
</dbReference>
<dbReference type="EMBL" id="CAFBLV010000019">
    <property type="protein sequence ID" value="CAB4861774.1"/>
    <property type="molecule type" value="Genomic_DNA"/>
</dbReference>
<feature type="transmembrane region" description="Helical" evidence="7">
    <location>
        <begin position="193"/>
        <end position="211"/>
    </location>
</feature>
<feature type="transmembrane region" description="Helical" evidence="7">
    <location>
        <begin position="297"/>
        <end position="323"/>
    </location>
</feature>
<feature type="transmembrane region" description="Helical" evidence="7">
    <location>
        <begin position="150"/>
        <end position="173"/>
    </location>
</feature>
<dbReference type="PANTHER" id="PTHR43163:SF6">
    <property type="entry name" value="DIPEPTIDE TRANSPORT SYSTEM PERMEASE PROTEIN DPPB-RELATED"/>
    <property type="match status" value="1"/>
</dbReference>
<evidence type="ECO:0000313" key="10">
    <source>
        <dbReference type="EMBL" id="CAB5022819.1"/>
    </source>
</evidence>
<evidence type="ECO:0000259" key="8">
    <source>
        <dbReference type="PROSITE" id="PS50928"/>
    </source>
</evidence>
<feature type="transmembrane region" description="Helical" evidence="7">
    <location>
        <begin position="252"/>
        <end position="277"/>
    </location>
</feature>
<keyword evidence="4 7" id="KW-0812">Transmembrane</keyword>
<gene>
    <name evidence="9" type="ORF">UFOPK3425_00195</name>
    <name evidence="10" type="ORF">UFOPK4092_01038</name>
</gene>
<dbReference type="InterPro" id="IPR035906">
    <property type="entry name" value="MetI-like_sf"/>
</dbReference>
<dbReference type="GO" id="GO:0055085">
    <property type="term" value="P:transmembrane transport"/>
    <property type="evidence" value="ECO:0007669"/>
    <property type="project" value="InterPro"/>
</dbReference>
<comment type="subcellular location">
    <subcellularLocation>
        <location evidence="1">Cell membrane</location>
        <topology evidence="1">Multi-pass membrane protein</topology>
    </subcellularLocation>
</comment>
<dbReference type="InterPro" id="IPR045621">
    <property type="entry name" value="BPD_transp_1_N"/>
</dbReference>
<name>A0A6J7R1H8_9ZZZZ</name>
<reference evidence="10" key="1">
    <citation type="submission" date="2020-05" db="EMBL/GenBank/DDBJ databases">
        <authorList>
            <person name="Chiriac C."/>
            <person name="Salcher M."/>
            <person name="Ghai R."/>
            <person name="Kavagutti S V."/>
        </authorList>
    </citation>
    <scope>NUCLEOTIDE SEQUENCE</scope>
</reference>
<evidence type="ECO:0000313" key="9">
    <source>
        <dbReference type="EMBL" id="CAB4861774.1"/>
    </source>
</evidence>
<evidence type="ECO:0000256" key="3">
    <source>
        <dbReference type="ARBA" id="ARBA00022475"/>
    </source>
</evidence>
<evidence type="ECO:0000256" key="7">
    <source>
        <dbReference type="SAM" id="Phobius"/>
    </source>
</evidence>
<evidence type="ECO:0000256" key="4">
    <source>
        <dbReference type="ARBA" id="ARBA00022692"/>
    </source>
</evidence>
<keyword evidence="3" id="KW-1003">Cell membrane</keyword>
<evidence type="ECO:0000256" key="2">
    <source>
        <dbReference type="ARBA" id="ARBA00022448"/>
    </source>
</evidence>
<feature type="transmembrane region" description="Helical" evidence="7">
    <location>
        <begin position="12"/>
        <end position="30"/>
    </location>
</feature>
<feature type="domain" description="ABC transmembrane type-1" evidence="8">
    <location>
        <begin position="111"/>
        <end position="320"/>
    </location>
</feature>
<evidence type="ECO:0000256" key="1">
    <source>
        <dbReference type="ARBA" id="ARBA00004651"/>
    </source>
</evidence>
<evidence type="ECO:0000256" key="5">
    <source>
        <dbReference type="ARBA" id="ARBA00022989"/>
    </source>
</evidence>
<accession>A0A6J7R1H8</accession>
<proteinExistence type="predicted"/>
<evidence type="ECO:0000256" key="6">
    <source>
        <dbReference type="ARBA" id="ARBA00023136"/>
    </source>
</evidence>
<sequence length="330" mass="36367">MSAYVVRRVISMIILLLLLTLVVFILFSLLPTDPARLTCGKGCTPEVLIANRHRLGLDLPVVQQYWEFMKGLFAGRIYAADSPDPVVCNAPCLGYSFKRGEEVLVLIKDRLPATIWLALGAFILWLAAGISFGIYAALRRGRWQDKTVMGISLAGYSLPSFFLGLMAIFFIIIRLQLLPYPSYVSPFENPIQFFQTMLLPWIVLAILYAAFYMRLTRNQMLEVLGEDYIRTARAKGLPERVVIRKHALRAGLTPIVTAAGLDLAGLLGGAIITESIFSLPGLGSLAVNSVNDADLPVIVGITLVTATFIIVANLIVDLLYAVIDPRVRLV</sequence>
<dbReference type="CDD" id="cd06261">
    <property type="entry name" value="TM_PBP2"/>
    <property type="match status" value="1"/>
</dbReference>
<dbReference type="PANTHER" id="PTHR43163">
    <property type="entry name" value="DIPEPTIDE TRANSPORT SYSTEM PERMEASE PROTEIN DPPB-RELATED"/>
    <property type="match status" value="1"/>
</dbReference>
<dbReference type="PROSITE" id="PS50928">
    <property type="entry name" value="ABC_TM1"/>
    <property type="match status" value="1"/>
</dbReference>
<keyword evidence="2" id="KW-0813">Transport</keyword>
<feature type="transmembrane region" description="Helical" evidence="7">
    <location>
        <begin position="115"/>
        <end position="138"/>
    </location>
</feature>
<keyword evidence="6 7" id="KW-0472">Membrane</keyword>
<protein>
    <submittedName>
        <fullName evidence="10">Unannotated protein</fullName>
    </submittedName>
</protein>
<dbReference type="SUPFAM" id="SSF161098">
    <property type="entry name" value="MetI-like"/>
    <property type="match status" value="1"/>
</dbReference>